<sequence>MIKPIPGAAKNEGVLRAKIRRRLSTRGRMKRVAHELGTSPSVLCQIVNGKRRISARVAAGLGYQKVIVWERIPTPEPTPPLLALLLRDDAGASPQDERGAK</sequence>
<evidence type="ECO:0000313" key="1">
    <source>
        <dbReference type="EMBL" id="SMF70613.1"/>
    </source>
</evidence>
<accession>A0A1X7GJF5</accession>
<dbReference type="Gene3D" id="1.10.260.40">
    <property type="entry name" value="lambda repressor-like DNA-binding domains"/>
    <property type="match status" value="1"/>
</dbReference>
<name>A0A1X7GJF5_9SPHN</name>
<dbReference type="STRING" id="941907.SAMN06295910_1907"/>
<reference evidence="2" key="1">
    <citation type="submission" date="2017-04" db="EMBL/GenBank/DDBJ databases">
        <authorList>
            <person name="Varghese N."/>
            <person name="Submissions S."/>
        </authorList>
    </citation>
    <scope>NUCLEOTIDE SEQUENCE [LARGE SCALE GENOMIC DNA]</scope>
    <source>
        <strain evidence="2">Dd16</strain>
    </source>
</reference>
<protein>
    <submittedName>
        <fullName evidence="1">Uncharacterized protein</fullName>
    </submittedName>
</protein>
<dbReference type="AlphaFoldDB" id="A0A1X7GJF5"/>
<gene>
    <name evidence="1" type="ORF">SAMN06295910_1907</name>
</gene>
<organism evidence="1 2">
    <name type="scientific">Allosphingosinicella indica</name>
    <dbReference type="NCBI Taxonomy" id="941907"/>
    <lineage>
        <taxon>Bacteria</taxon>
        <taxon>Pseudomonadati</taxon>
        <taxon>Pseudomonadota</taxon>
        <taxon>Alphaproteobacteria</taxon>
        <taxon>Sphingomonadales</taxon>
        <taxon>Sphingomonadaceae</taxon>
        <taxon>Allosphingosinicella</taxon>
    </lineage>
</organism>
<dbReference type="GO" id="GO:0003677">
    <property type="term" value="F:DNA binding"/>
    <property type="evidence" value="ECO:0007669"/>
    <property type="project" value="InterPro"/>
</dbReference>
<dbReference type="EMBL" id="LT840185">
    <property type="protein sequence ID" value="SMF70613.1"/>
    <property type="molecule type" value="Genomic_DNA"/>
</dbReference>
<dbReference type="InterPro" id="IPR010982">
    <property type="entry name" value="Lambda_DNA-bd_dom_sf"/>
</dbReference>
<evidence type="ECO:0000313" key="2">
    <source>
        <dbReference type="Proteomes" id="UP000192934"/>
    </source>
</evidence>
<proteinExistence type="predicted"/>
<dbReference type="Proteomes" id="UP000192934">
    <property type="component" value="Chromosome I"/>
</dbReference>
<keyword evidence="2" id="KW-1185">Reference proteome</keyword>
<dbReference type="RefSeq" id="WP_085218558.1">
    <property type="nucleotide sequence ID" value="NZ_LT840185.1"/>
</dbReference>